<reference evidence="2 3" key="1">
    <citation type="submission" date="2024-05" db="EMBL/GenBank/DDBJ databases">
        <title>Genome sequencing and assembly of Indian major carp, Cirrhinus mrigala (Hamilton, 1822).</title>
        <authorList>
            <person name="Mohindra V."/>
            <person name="Chowdhury L.M."/>
            <person name="Lal K."/>
            <person name="Jena J.K."/>
        </authorList>
    </citation>
    <scope>NUCLEOTIDE SEQUENCE [LARGE SCALE GENOMIC DNA]</scope>
    <source>
        <strain evidence="2">CM1030</strain>
        <tissue evidence="2">Blood</tissue>
    </source>
</reference>
<accession>A0ABD0RVZ7</accession>
<protein>
    <submittedName>
        <fullName evidence="2">Uncharacterized protein</fullName>
    </submittedName>
</protein>
<feature type="non-terminal residue" evidence="2">
    <location>
        <position position="1"/>
    </location>
</feature>
<name>A0ABD0RVZ7_CIRMR</name>
<proteinExistence type="predicted"/>
<comment type="caution">
    <text evidence="2">The sequence shown here is derived from an EMBL/GenBank/DDBJ whole genome shotgun (WGS) entry which is preliminary data.</text>
</comment>
<keyword evidence="3" id="KW-1185">Reference proteome</keyword>
<gene>
    <name evidence="2" type="ORF">M9458_000743</name>
</gene>
<evidence type="ECO:0000256" key="1">
    <source>
        <dbReference type="SAM" id="MobiDB-lite"/>
    </source>
</evidence>
<dbReference type="AlphaFoldDB" id="A0ABD0RVZ7"/>
<evidence type="ECO:0000313" key="2">
    <source>
        <dbReference type="EMBL" id="KAL0202725.1"/>
    </source>
</evidence>
<dbReference type="Proteomes" id="UP001529510">
    <property type="component" value="Unassembled WGS sequence"/>
</dbReference>
<sequence length="51" mass="5854">CWVRVHLSRVRVQSESLTYPVRDESESKMGRVGLKSESQKAVSESKETLLF</sequence>
<feature type="non-terminal residue" evidence="2">
    <location>
        <position position="51"/>
    </location>
</feature>
<dbReference type="EMBL" id="JAMKFB020000001">
    <property type="protein sequence ID" value="KAL0202725.1"/>
    <property type="molecule type" value="Genomic_DNA"/>
</dbReference>
<organism evidence="2 3">
    <name type="scientific">Cirrhinus mrigala</name>
    <name type="common">Mrigala</name>
    <dbReference type="NCBI Taxonomy" id="683832"/>
    <lineage>
        <taxon>Eukaryota</taxon>
        <taxon>Metazoa</taxon>
        <taxon>Chordata</taxon>
        <taxon>Craniata</taxon>
        <taxon>Vertebrata</taxon>
        <taxon>Euteleostomi</taxon>
        <taxon>Actinopterygii</taxon>
        <taxon>Neopterygii</taxon>
        <taxon>Teleostei</taxon>
        <taxon>Ostariophysi</taxon>
        <taxon>Cypriniformes</taxon>
        <taxon>Cyprinidae</taxon>
        <taxon>Labeoninae</taxon>
        <taxon>Labeonini</taxon>
        <taxon>Cirrhinus</taxon>
    </lineage>
</organism>
<evidence type="ECO:0000313" key="3">
    <source>
        <dbReference type="Proteomes" id="UP001529510"/>
    </source>
</evidence>
<feature type="region of interest" description="Disordered" evidence="1">
    <location>
        <begin position="24"/>
        <end position="51"/>
    </location>
</feature>